<protein>
    <submittedName>
        <fullName evidence="3">Uncharacterized protein</fullName>
    </submittedName>
</protein>
<evidence type="ECO:0000313" key="4">
    <source>
        <dbReference type="Proteomes" id="UP000242287"/>
    </source>
</evidence>
<keyword evidence="2" id="KW-0812">Transmembrane</keyword>
<keyword evidence="2" id="KW-1133">Transmembrane helix</keyword>
<dbReference type="OrthoDB" id="3266879at2759"/>
<feature type="transmembrane region" description="Helical" evidence="2">
    <location>
        <begin position="36"/>
        <end position="53"/>
    </location>
</feature>
<evidence type="ECO:0000256" key="1">
    <source>
        <dbReference type="SAM" id="MobiDB-lite"/>
    </source>
</evidence>
<organism evidence="3 4">
    <name type="scientific">Amanita thiersii Skay4041</name>
    <dbReference type="NCBI Taxonomy" id="703135"/>
    <lineage>
        <taxon>Eukaryota</taxon>
        <taxon>Fungi</taxon>
        <taxon>Dikarya</taxon>
        <taxon>Basidiomycota</taxon>
        <taxon>Agaricomycotina</taxon>
        <taxon>Agaricomycetes</taxon>
        <taxon>Agaricomycetidae</taxon>
        <taxon>Agaricales</taxon>
        <taxon>Pluteineae</taxon>
        <taxon>Amanitaceae</taxon>
        <taxon>Amanita</taxon>
    </lineage>
</organism>
<dbReference type="AlphaFoldDB" id="A0A2A9NWH5"/>
<sequence length="211" mass="22789">MRQLQASKPSINIRRYTTTPPPPSAQHGQKKSNNNTVILVAGALSALGAYFYLRAPTLDDLPTQASPGEEGQKGRQATDTRAGQEQTKTTQGKIEEATQAAESHIRGSSADAKAKFDSYKGSASGALSKSRDSVEKMYDDAKSVTEQKVADIQSKTTKQGEQVKQGWFDWLGWGKSQVKTSEDRLEGTRKGAANTVANAAEDVRQGAEKRT</sequence>
<feature type="compositionally biased region" description="Polar residues" evidence="1">
    <location>
        <begin position="79"/>
        <end position="92"/>
    </location>
</feature>
<feature type="compositionally biased region" description="Polar residues" evidence="1">
    <location>
        <begin position="1"/>
        <end position="18"/>
    </location>
</feature>
<feature type="compositionally biased region" description="Basic and acidic residues" evidence="1">
    <location>
        <begin position="180"/>
        <end position="189"/>
    </location>
</feature>
<keyword evidence="2" id="KW-0472">Membrane</keyword>
<feature type="region of interest" description="Disordered" evidence="1">
    <location>
        <begin position="59"/>
        <end position="113"/>
    </location>
</feature>
<feature type="region of interest" description="Disordered" evidence="1">
    <location>
        <begin position="178"/>
        <end position="211"/>
    </location>
</feature>
<dbReference type="STRING" id="703135.A0A2A9NWH5"/>
<reference evidence="3 4" key="1">
    <citation type="submission" date="2014-02" db="EMBL/GenBank/DDBJ databases">
        <title>Transposable element dynamics among asymbiotic and ectomycorrhizal Amanita fungi.</title>
        <authorList>
            <consortium name="DOE Joint Genome Institute"/>
            <person name="Hess J."/>
            <person name="Skrede I."/>
            <person name="Wolfe B."/>
            <person name="LaButti K."/>
            <person name="Ohm R.A."/>
            <person name="Grigoriev I.V."/>
            <person name="Pringle A."/>
        </authorList>
    </citation>
    <scope>NUCLEOTIDE SEQUENCE [LARGE SCALE GENOMIC DNA]</scope>
    <source>
        <strain evidence="3 4">SKay4041</strain>
    </source>
</reference>
<accession>A0A2A9NWH5</accession>
<feature type="region of interest" description="Disordered" evidence="1">
    <location>
        <begin position="1"/>
        <end position="33"/>
    </location>
</feature>
<gene>
    <name evidence="3" type="ORF">AMATHDRAFT_2553</name>
</gene>
<proteinExistence type="predicted"/>
<dbReference type="Proteomes" id="UP000242287">
    <property type="component" value="Unassembled WGS sequence"/>
</dbReference>
<name>A0A2A9NWH5_9AGAR</name>
<dbReference type="EMBL" id="KZ301982">
    <property type="protein sequence ID" value="PFH52073.1"/>
    <property type="molecule type" value="Genomic_DNA"/>
</dbReference>
<evidence type="ECO:0000256" key="2">
    <source>
        <dbReference type="SAM" id="Phobius"/>
    </source>
</evidence>
<evidence type="ECO:0000313" key="3">
    <source>
        <dbReference type="EMBL" id="PFH52073.1"/>
    </source>
</evidence>
<keyword evidence="4" id="KW-1185">Reference proteome</keyword>
<feature type="compositionally biased region" description="Basic and acidic residues" evidence="1">
    <location>
        <begin position="201"/>
        <end position="211"/>
    </location>
</feature>